<protein>
    <submittedName>
        <fullName evidence="1">Uncharacterized protein</fullName>
    </submittedName>
</protein>
<proteinExistence type="predicted"/>
<gene>
    <name evidence="1" type="ORF">PILCRDRAFT_321870</name>
</gene>
<evidence type="ECO:0000313" key="2">
    <source>
        <dbReference type="Proteomes" id="UP000054166"/>
    </source>
</evidence>
<keyword evidence="2" id="KW-1185">Reference proteome</keyword>
<dbReference type="AlphaFoldDB" id="A0A0C3C9B7"/>
<reference evidence="2" key="2">
    <citation type="submission" date="2015-01" db="EMBL/GenBank/DDBJ databases">
        <title>Evolutionary Origins and Diversification of the Mycorrhizal Mutualists.</title>
        <authorList>
            <consortium name="DOE Joint Genome Institute"/>
            <consortium name="Mycorrhizal Genomics Consortium"/>
            <person name="Kohler A."/>
            <person name="Kuo A."/>
            <person name="Nagy L.G."/>
            <person name="Floudas D."/>
            <person name="Copeland A."/>
            <person name="Barry K.W."/>
            <person name="Cichocki N."/>
            <person name="Veneault-Fourrey C."/>
            <person name="LaButti K."/>
            <person name="Lindquist E.A."/>
            <person name="Lipzen A."/>
            <person name="Lundell T."/>
            <person name="Morin E."/>
            <person name="Murat C."/>
            <person name="Riley R."/>
            <person name="Ohm R."/>
            <person name="Sun H."/>
            <person name="Tunlid A."/>
            <person name="Henrissat B."/>
            <person name="Grigoriev I.V."/>
            <person name="Hibbett D.S."/>
            <person name="Martin F."/>
        </authorList>
    </citation>
    <scope>NUCLEOTIDE SEQUENCE [LARGE SCALE GENOMIC DNA]</scope>
    <source>
        <strain evidence="2">F 1598</strain>
    </source>
</reference>
<accession>A0A0C3C9B7</accession>
<dbReference type="InParanoid" id="A0A0C3C9B7"/>
<reference evidence="1 2" key="1">
    <citation type="submission" date="2014-04" db="EMBL/GenBank/DDBJ databases">
        <authorList>
            <consortium name="DOE Joint Genome Institute"/>
            <person name="Kuo A."/>
            <person name="Tarkka M."/>
            <person name="Buscot F."/>
            <person name="Kohler A."/>
            <person name="Nagy L.G."/>
            <person name="Floudas D."/>
            <person name="Copeland A."/>
            <person name="Barry K.W."/>
            <person name="Cichocki N."/>
            <person name="Veneault-Fourrey C."/>
            <person name="LaButti K."/>
            <person name="Lindquist E.A."/>
            <person name="Lipzen A."/>
            <person name="Lundell T."/>
            <person name="Morin E."/>
            <person name="Murat C."/>
            <person name="Sun H."/>
            <person name="Tunlid A."/>
            <person name="Henrissat B."/>
            <person name="Grigoriev I.V."/>
            <person name="Hibbett D.S."/>
            <person name="Martin F."/>
            <person name="Nordberg H.P."/>
            <person name="Cantor M.N."/>
            <person name="Hua S.X."/>
        </authorList>
    </citation>
    <scope>NUCLEOTIDE SEQUENCE [LARGE SCALE GENOMIC DNA]</scope>
    <source>
        <strain evidence="1 2">F 1598</strain>
    </source>
</reference>
<dbReference type="EMBL" id="KN832982">
    <property type="protein sequence ID" value="KIM86302.1"/>
    <property type="molecule type" value="Genomic_DNA"/>
</dbReference>
<name>A0A0C3C9B7_PILCF</name>
<organism evidence="1 2">
    <name type="scientific">Piloderma croceum (strain F 1598)</name>
    <dbReference type="NCBI Taxonomy" id="765440"/>
    <lineage>
        <taxon>Eukaryota</taxon>
        <taxon>Fungi</taxon>
        <taxon>Dikarya</taxon>
        <taxon>Basidiomycota</taxon>
        <taxon>Agaricomycotina</taxon>
        <taxon>Agaricomycetes</taxon>
        <taxon>Agaricomycetidae</taxon>
        <taxon>Atheliales</taxon>
        <taxon>Atheliaceae</taxon>
        <taxon>Piloderma</taxon>
    </lineage>
</organism>
<dbReference type="Proteomes" id="UP000054166">
    <property type="component" value="Unassembled WGS sequence"/>
</dbReference>
<dbReference type="HOGENOM" id="CLU_2455511_0_0_1"/>
<sequence>MHIKPDCSSHAKSQIYPVLGWEKRGKGQVRWNIQVACSQPHLCRHTDHNIQISPNFMFLRVLATSSCRSLPYMNTVIDLYKDILRLVKI</sequence>
<evidence type="ECO:0000313" key="1">
    <source>
        <dbReference type="EMBL" id="KIM86302.1"/>
    </source>
</evidence>